<dbReference type="SMART" id="SM00244">
    <property type="entry name" value="PHB"/>
    <property type="match status" value="1"/>
</dbReference>
<evidence type="ECO:0000256" key="2">
    <source>
        <dbReference type="ARBA" id="ARBA00006971"/>
    </source>
</evidence>
<dbReference type="InterPro" id="IPR050710">
    <property type="entry name" value="Band7/mec-2_domain"/>
</dbReference>
<accession>A0AAU7BH73</accession>
<evidence type="ECO:0000313" key="5">
    <source>
        <dbReference type="EMBL" id="XBG31892.1"/>
    </source>
</evidence>
<feature type="domain" description="Band 7" evidence="4">
    <location>
        <begin position="331"/>
        <end position="534"/>
    </location>
</feature>
<name>A0AAU7BH73_9PSED</name>
<dbReference type="GO" id="GO:0006508">
    <property type="term" value="P:proteolysis"/>
    <property type="evidence" value="ECO:0007669"/>
    <property type="project" value="UniProtKB-KW"/>
</dbReference>
<dbReference type="PANTHER" id="PTHR43327:SF10">
    <property type="entry name" value="STOMATIN-LIKE PROTEIN 2, MITOCHONDRIAL"/>
    <property type="match status" value="1"/>
</dbReference>
<keyword evidence="3" id="KW-0472">Membrane</keyword>
<sequence>MMVDLETEATDLDGLPRFQRSKVHTRRLVLLTYVALAIATLLLTLQGLVGVFSPDSYWFVLLAVNGSALFLLAATAQSAWRVASWRTTALGQVPTPLVFWRGDAKESVESASLSRFERWCWQVGETCRRQLHKLGAETPWLVGLAVLALLLVKGAWRFDLPVPLPAGQVTWVAIGILAVFAFCLVVVERHLMAESEATWPEARALAAVLRLVIAVHVLSIGCLVCVDGARLWPARLAVLIGVLPGLAALELLVRAVLAIFRPPRPREEPALVARSLIGDLLQWPPRPMTMLQNELHQRLGIDLRQVWAFAFMRRAFLPVAASVALVGWLLTGIVEVPMNNRGVYERFGKPVAVYQPGLHIGLPWPFGKVLSVDNSIVHELATSGADDAADPLTAAESAAPATANRLWDATHLSENSQVIAGADGGRQGFQIVNMDVRFIYRIGMSDAAALAATYQSTDIAQLLRSVANRVLVHDFAGRSLDGLLGTEREALGRDIGRAVQADLNCMNSGVELLATSVEAIHPPAGAANAYHAVQAAQITAQALVARDRGQAAQKLNQARLDATSLAHKATADAHEVQTKASTAALRFEAERTAWQHAGQAFILEQYLERLSQGMNGASSLIIDHRLAAHQAPTLDLRSYAVPVDPMQPKPAPARPQERKN</sequence>
<feature type="transmembrane region" description="Helical" evidence="3">
    <location>
        <begin position="28"/>
        <end position="51"/>
    </location>
</feature>
<gene>
    <name evidence="5" type="ORF">ABH853_00390</name>
</gene>
<keyword evidence="5" id="KW-0378">Hydrolase</keyword>
<feature type="transmembrane region" description="Helical" evidence="3">
    <location>
        <begin position="238"/>
        <end position="260"/>
    </location>
</feature>
<dbReference type="InterPro" id="IPR010201">
    <property type="entry name" value="HflK"/>
</dbReference>
<feature type="transmembrane region" description="Helical" evidence="3">
    <location>
        <begin position="138"/>
        <end position="156"/>
    </location>
</feature>
<dbReference type="Gene3D" id="3.30.479.30">
    <property type="entry name" value="Band 7 domain"/>
    <property type="match status" value="1"/>
</dbReference>
<dbReference type="PANTHER" id="PTHR43327">
    <property type="entry name" value="STOMATIN-LIKE PROTEIN 2, MITOCHONDRIAL"/>
    <property type="match status" value="1"/>
</dbReference>
<comment type="subcellular location">
    <subcellularLocation>
        <location evidence="1">Membrane</location>
        <topology evidence="1">Single-pass membrane protein</topology>
    </subcellularLocation>
</comment>
<proteinExistence type="inferred from homology"/>
<evidence type="ECO:0000256" key="3">
    <source>
        <dbReference type="SAM" id="Phobius"/>
    </source>
</evidence>
<keyword evidence="5" id="KW-0645">Protease</keyword>
<keyword evidence="3" id="KW-0812">Transmembrane</keyword>
<keyword evidence="3" id="KW-1133">Transmembrane helix</keyword>
<reference evidence="5" key="2">
    <citation type="submission" date="2024-05" db="EMBL/GenBank/DDBJ databases">
        <authorList>
            <person name="Mellies J."/>
            <person name="Newton I."/>
        </authorList>
    </citation>
    <scope>NUCLEOTIDE SEQUENCE</scope>
    <source>
        <strain evidence="5">13.2</strain>
    </source>
</reference>
<dbReference type="EMBL" id="CP157179">
    <property type="protein sequence ID" value="XBG31892.1"/>
    <property type="molecule type" value="Genomic_DNA"/>
</dbReference>
<evidence type="ECO:0000259" key="4">
    <source>
        <dbReference type="SMART" id="SM00244"/>
    </source>
</evidence>
<dbReference type="InterPro" id="IPR001107">
    <property type="entry name" value="Band_7"/>
</dbReference>
<comment type="similarity">
    <text evidence="2">Belongs to the band 7/mec-2 family. HflK subfamily.</text>
</comment>
<feature type="transmembrane region" description="Helical" evidence="3">
    <location>
        <begin position="168"/>
        <end position="187"/>
    </location>
</feature>
<dbReference type="AlphaFoldDB" id="A0AAU7BH73"/>
<dbReference type="Pfam" id="PF01145">
    <property type="entry name" value="Band_7"/>
    <property type="match status" value="1"/>
</dbReference>
<dbReference type="CDD" id="cd03404">
    <property type="entry name" value="SPFH_HflK"/>
    <property type="match status" value="1"/>
</dbReference>
<organism evidence="5">
    <name type="scientific">Pseudomonas sp. 13.2</name>
    <dbReference type="NCBI Taxonomy" id="3144665"/>
    <lineage>
        <taxon>Bacteria</taxon>
        <taxon>Pseudomonadati</taxon>
        <taxon>Pseudomonadota</taxon>
        <taxon>Gammaproteobacteria</taxon>
        <taxon>Pseudomonadales</taxon>
        <taxon>Pseudomonadaceae</taxon>
        <taxon>Pseudomonas</taxon>
    </lineage>
</organism>
<dbReference type="InterPro" id="IPR036013">
    <property type="entry name" value="Band_7/SPFH_dom_sf"/>
</dbReference>
<feature type="transmembrane region" description="Helical" evidence="3">
    <location>
        <begin position="315"/>
        <end position="334"/>
    </location>
</feature>
<feature type="transmembrane region" description="Helical" evidence="3">
    <location>
        <begin position="208"/>
        <end position="232"/>
    </location>
</feature>
<dbReference type="GO" id="GO:0016020">
    <property type="term" value="C:membrane"/>
    <property type="evidence" value="ECO:0007669"/>
    <property type="project" value="UniProtKB-SubCell"/>
</dbReference>
<dbReference type="GO" id="GO:0008233">
    <property type="term" value="F:peptidase activity"/>
    <property type="evidence" value="ECO:0007669"/>
    <property type="project" value="UniProtKB-KW"/>
</dbReference>
<feature type="transmembrane region" description="Helical" evidence="3">
    <location>
        <begin position="57"/>
        <end position="76"/>
    </location>
</feature>
<dbReference type="SUPFAM" id="SSF117892">
    <property type="entry name" value="Band 7/SPFH domain"/>
    <property type="match status" value="1"/>
</dbReference>
<reference evidence="5" key="1">
    <citation type="journal article" date="2019" name="Microbiol. Resour. Announc.">
        <title>Draft Genome Sequences of Five Environmental Bacterial Isolates That Degrade Polyethylene Terephthalate Plastic.</title>
        <authorList>
            <person name="Leon-Zayas R."/>
            <person name="Roberts C."/>
            <person name="Vague M."/>
            <person name="Mellies J.L."/>
        </authorList>
    </citation>
    <scope>NUCLEOTIDE SEQUENCE</scope>
    <source>
        <strain evidence="5">13.2</strain>
    </source>
</reference>
<protein>
    <submittedName>
        <fullName evidence="5">Protease modulator HflK</fullName>
    </submittedName>
</protein>
<evidence type="ECO:0000256" key="1">
    <source>
        <dbReference type="ARBA" id="ARBA00004167"/>
    </source>
</evidence>